<name>A0A817UY04_9BILA</name>
<evidence type="ECO:0000313" key="9">
    <source>
        <dbReference type="Proteomes" id="UP000663825"/>
    </source>
</evidence>
<evidence type="ECO:0000256" key="6">
    <source>
        <dbReference type="PROSITE-ProRule" id="PRU00333"/>
    </source>
</evidence>
<sequence>MMLQEGDIYTEKRTITTKFILRSENRDSHGEPIEEAAASVCLKSPDQIIAVGVNCGHPETVVPLIKQMNNIDRDFIAYPNAGVTWDAEKQIFDSQGQSITSFIHSYIDTGIKYIGGCCHVGPDQIRAIRDIIDRYSS</sequence>
<reference evidence="8" key="1">
    <citation type="submission" date="2021-02" db="EMBL/GenBank/DDBJ databases">
        <authorList>
            <person name="Nowell W R."/>
        </authorList>
    </citation>
    <scope>NUCLEOTIDE SEQUENCE</scope>
</reference>
<evidence type="ECO:0000313" key="8">
    <source>
        <dbReference type="EMBL" id="CAF3337487.1"/>
    </source>
</evidence>
<dbReference type="InterPro" id="IPR003726">
    <property type="entry name" value="HCY_dom"/>
</dbReference>
<dbReference type="SUPFAM" id="SSF82282">
    <property type="entry name" value="Homocysteine S-methyltransferase"/>
    <property type="match status" value="1"/>
</dbReference>
<evidence type="ECO:0000256" key="4">
    <source>
        <dbReference type="ARBA" id="ARBA00022833"/>
    </source>
</evidence>
<evidence type="ECO:0000259" key="7">
    <source>
        <dbReference type="PROSITE" id="PS50970"/>
    </source>
</evidence>
<dbReference type="PROSITE" id="PS50970">
    <property type="entry name" value="HCY"/>
    <property type="match status" value="1"/>
</dbReference>
<dbReference type="PANTHER" id="PTHR46015">
    <property type="entry name" value="ZGC:172121"/>
    <property type="match status" value="1"/>
</dbReference>
<dbReference type="GO" id="GO:0008898">
    <property type="term" value="F:S-adenosylmethionine-homocysteine S-methyltransferase activity"/>
    <property type="evidence" value="ECO:0007669"/>
    <property type="project" value="TreeGrafter"/>
</dbReference>
<feature type="binding site" evidence="6">
    <location>
        <position position="117"/>
    </location>
    <ligand>
        <name>Zn(2+)</name>
        <dbReference type="ChEBI" id="CHEBI:29105"/>
    </ligand>
</feature>
<dbReference type="AlphaFoldDB" id="A0A817UY04"/>
<keyword evidence="1 6" id="KW-0489">Methyltransferase</keyword>
<dbReference type="PANTHER" id="PTHR46015:SF1">
    <property type="entry name" value="HOMOCYSTEINE S-METHYLTRANSFERASE-LIKE ISOFORM 1"/>
    <property type="match status" value="1"/>
</dbReference>
<keyword evidence="3 6" id="KW-0479">Metal-binding</keyword>
<dbReference type="Proteomes" id="UP000663825">
    <property type="component" value="Unassembled WGS sequence"/>
</dbReference>
<evidence type="ECO:0000256" key="2">
    <source>
        <dbReference type="ARBA" id="ARBA00022679"/>
    </source>
</evidence>
<protein>
    <recommendedName>
        <fullName evidence="7">Hcy-binding domain-containing protein</fullName>
    </recommendedName>
</protein>
<organism evidence="8 9">
    <name type="scientific">Rotaria socialis</name>
    <dbReference type="NCBI Taxonomy" id="392032"/>
    <lineage>
        <taxon>Eukaryota</taxon>
        <taxon>Metazoa</taxon>
        <taxon>Spiralia</taxon>
        <taxon>Gnathifera</taxon>
        <taxon>Rotifera</taxon>
        <taxon>Eurotatoria</taxon>
        <taxon>Bdelloidea</taxon>
        <taxon>Philodinida</taxon>
        <taxon>Philodinidae</taxon>
        <taxon>Rotaria</taxon>
    </lineage>
</organism>
<dbReference type="Gene3D" id="3.20.20.330">
    <property type="entry name" value="Homocysteine-binding-like domain"/>
    <property type="match status" value="1"/>
</dbReference>
<dbReference type="InterPro" id="IPR036589">
    <property type="entry name" value="HCY_dom_sf"/>
</dbReference>
<proteinExistence type="predicted"/>
<comment type="caution">
    <text evidence="8">The sequence shown here is derived from an EMBL/GenBank/DDBJ whole genome shotgun (WGS) entry which is preliminary data.</text>
</comment>
<dbReference type="InterPro" id="IPR051486">
    <property type="entry name" value="Hcy_S-methyltransferase"/>
</dbReference>
<comment type="pathway">
    <text evidence="5">Amino-acid biosynthesis; L-methionine biosynthesis via de novo pathway.</text>
</comment>
<evidence type="ECO:0000256" key="1">
    <source>
        <dbReference type="ARBA" id="ARBA00022603"/>
    </source>
</evidence>
<dbReference type="EMBL" id="CAJNXB010003769">
    <property type="protein sequence ID" value="CAF3337487.1"/>
    <property type="molecule type" value="Genomic_DNA"/>
</dbReference>
<feature type="domain" description="Hcy-binding" evidence="7">
    <location>
        <begin position="1"/>
        <end position="132"/>
    </location>
</feature>
<comment type="cofactor">
    <cofactor evidence="6">
        <name>Zn(2+)</name>
        <dbReference type="ChEBI" id="CHEBI:29105"/>
    </cofactor>
</comment>
<accession>A0A817UY04</accession>
<dbReference type="OrthoDB" id="261426at2759"/>
<feature type="binding site" evidence="6">
    <location>
        <position position="118"/>
    </location>
    <ligand>
        <name>Zn(2+)</name>
        <dbReference type="ChEBI" id="CHEBI:29105"/>
    </ligand>
</feature>
<feature type="binding site" evidence="6">
    <location>
        <position position="55"/>
    </location>
    <ligand>
        <name>Zn(2+)</name>
        <dbReference type="ChEBI" id="CHEBI:29105"/>
    </ligand>
</feature>
<dbReference type="GO" id="GO:0032259">
    <property type="term" value="P:methylation"/>
    <property type="evidence" value="ECO:0007669"/>
    <property type="project" value="UniProtKB-KW"/>
</dbReference>
<dbReference type="GO" id="GO:0033528">
    <property type="term" value="P:S-methylmethionine cycle"/>
    <property type="evidence" value="ECO:0007669"/>
    <property type="project" value="TreeGrafter"/>
</dbReference>
<evidence type="ECO:0000256" key="5">
    <source>
        <dbReference type="ARBA" id="ARBA00034478"/>
    </source>
</evidence>
<gene>
    <name evidence="8" type="ORF">TIS948_LOCUS22031</name>
</gene>
<dbReference type="Pfam" id="PF02574">
    <property type="entry name" value="S-methyl_trans"/>
    <property type="match status" value="1"/>
</dbReference>
<keyword evidence="2 6" id="KW-0808">Transferase</keyword>
<dbReference type="GO" id="GO:0009086">
    <property type="term" value="P:methionine biosynthetic process"/>
    <property type="evidence" value="ECO:0007669"/>
    <property type="project" value="TreeGrafter"/>
</dbReference>
<keyword evidence="4 6" id="KW-0862">Zinc</keyword>
<evidence type="ECO:0000256" key="3">
    <source>
        <dbReference type="ARBA" id="ARBA00022723"/>
    </source>
</evidence>
<dbReference type="GO" id="GO:0046872">
    <property type="term" value="F:metal ion binding"/>
    <property type="evidence" value="ECO:0007669"/>
    <property type="project" value="UniProtKB-KW"/>
</dbReference>